<dbReference type="EMBL" id="LJNI01000065">
    <property type="protein sequence ID" value="KPJ72624.1"/>
    <property type="molecule type" value="Genomic_DNA"/>
</dbReference>
<dbReference type="InterPro" id="IPR008928">
    <property type="entry name" value="6-hairpin_glycosidase_sf"/>
</dbReference>
<dbReference type="Proteomes" id="UP000051012">
    <property type="component" value="Unassembled WGS sequence"/>
</dbReference>
<gene>
    <name evidence="1" type="ORF">AMJ52_05730</name>
</gene>
<accession>A0A0S7YD53</accession>
<dbReference type="SUPFAM" id="SSF48208">
    <property type="entry name" value="Six-hairpin glycosidases"/>
    <property type="match status" value="1"/>
</dbReference>
<comment type="caution">
    <text evidence="1">The sequence shown here is derived from an EMBL/GenBank/DDBJ whole genome shotgun (WGS) entry which is preliminary data.</text>
</comment>
<sequence length="402" mass="47581">MFEEVLHKIEKFIESNHWCGWDPYDGLNSKFLKFLTFDHKLPRITATQFMKRFPVNLRRILGVPKSRNPKAMGIIARAYLMRYQETKEQKYLDKTKEILDWLVTCSCTGYSGYAWGHNFDWQSSVFYLPKGVPTVVNTSFIVHAFLDAYEALKEKIYLDVARSTCDFVLKDLNRTYLSEIKKLPSAIGDQSSVYCFSYSPIDKTCVHNANLLATELLARVYSFTKETELFEQCNRSVRFTMQHQNNDGSWFYALGQRQRYIDSFHTGFELSSIKNILNYLDYVDRDGFKQKLRKGYKYYKKTFFDADGLPNFYYNRIFPIDLHCTSQGIITFLKFKEYDTGAVDMANKIASWAIENMWDDKKGYFYFQKTNYFTNKIPYLRWPNVWMFYALTLLRAEQCQNT</sequence>
<proteinExistence type="predicted"/>
<dbReference type="GO" id="GO:0005975">
    <property type="term" value="P:carbohydrate metabolic process"/>
    <property type="evidence" value="ECO:0007669"/>
    <property type="project" value="InterPro"/>
</dbReference>
<protein>
    <recommendedName>
        <fullName evidence="3">Delta-aminolevulinic acid dehydratase</fullName>
    </recommendedName>
</protein>
<evidence type="ECO:0000313" key="2">
    <source>
        <dbReference type="Proteomes" id="UP000051012"/>
    </source>
</evidence>
<dbReference type="AlphaFoldDB" id="A0A0S7YD53"/>
<reference evidence="1 2" key="1">
    <citation type="journal article" date="2015" name="Microbiome">
        <title>Genomic resolution of linkages in carbon, nitrogen, and sulfur cycling among widespread estuary sediment bacteria.</title>
        <authorList>
            <person name="Baker B.J."/>
            <person name="Lazar C.S."/>
            <person name="Teske A.P."/>
            <person name="Dick G.J."/>
        </authorList>
    </citation>
    <scope>NUCLEOTIDE SEQUENCE [LARGE SCALE GENOMIC DNA]</scope>
    <source>
        <strain evidence="1">DG_78</strain>
    </source>
</reference>
<evidence type="ECO:0000313" key="1">
    <source>
        <dbReference type="EMBL" id="KPJ72624.1"/>
    </source>
</evidence>
<organism evidence="1 2">
    <name type="scientific">candidate division TA06 bacterium DG_78</name>
    <dbReference type="NCBI Taxonomy" id="1703772"/>
    <lineage>
        <taxon>Bacteria</taxon>
        <taxon>Bacteria division TA06</taxon>
    </lineage>
</organism>
<dbReference type="Gene3D" id="1.50.10.10">
    <property type="match status" value="1"/>
</dbReference>
<evidence type="ECO:0008006" key="3">
    <source>
        <dbReference type="Google" id="ProtNLM"/>
    </source>
</evidence>
<name>A0A0S7YD53_UNCT6</name>
<dbReference type="PATRIC" id="fig|1703772.3.peg.1783"/>
<dbReference type="InterPro" id="IPR012341">
    <property type="entry name" value="6hp_glycosidase-like_sf"/>
</dbReference>